<dbReference type="Pfam" id="PF02397">
    <property type="entry name" value="Bac_transf"/>
    <property type="match status" value="1"/>
</dbReference>
<evidence type="ECO:0000313" key="8">
    <source>
        <dbReference type="Proteomes" id="UP000240624"/>
    </source>
</evidence>
<dbReference type="PANTHER" id="PTHR30576">
    <property type="entry name" value="COLANIC BIOSYNTHESIS UDP-GLUCOSE LIPID CARRIER TRANSFERASE"/>
    <property type="match status" value="1"/>
</dbReference>
<dbReference type="GO" id="GO:0102334">
    <property type="term" value="F:N,N'-diacetylbacilliosaminyl-1-phosphate transferase activity"/>
    <property type="evidence" value="ECO:0007669"/>
    <property type="project" value="UniProtKB-EC"/>
</dbReference>
<protein>
    <submittedName>
        <fullName evidence="5">Lipopolysaccharide/colanic/teichoic acid biosynthesis glycosyltransferase</fullName>
    </submittedName>
    <submittedName>
        <fullName evidence="6">Undecaprenyl phosphate N,N'-diacetylbacillosamine 1-phosphate transferase</fullName>
        <ecNumber evidence="6">2.7.8.36</ecNumber>
    </submittedName>
</protein>
<keyword evidence="6" id="KW-0808">Transferase</keyword>
<keyword evidence="2" id="KW-0270">Exopolysaccharide synthesis</keyword>
<dbReference type="EMBL" id="FWFY01000004">
    <property type="protein sequence ID" value="SLN43777.1"/>
    <property type="molecule type" value="Genomic_DNA"/>
</dbReference>
<keyword evidence="8" id="KW-1185">Reference proteome</keyword>
<dbReference type="EC" id="2.7.8.36" evidence="6"/>
<proteinExistence type="inferred from homology"/>
<dbReference type="Proteomes" id="UP000240624">
    <property type="component" value="Unassembled WGS sequence"/>
</dbReference>
<sequence>MKTMAVNTGLTNLRQVIPSSDRFVRDMGPSEYLGQVGSVRDGLYRRRAKRWLDIGLTVLLVLPVTLIVAIIALLVAVDGGRPFYVQPRVGRGGRTFPMFKIRTMVRDAEAVLKRHLEDDPSARAEWLHRQKLRHDPRITPLGRFLRRTSLDELPQFYNVLRGDMTLVGPRPFLPEQKAYYDGEEYYLMRPGITGFWQTSERNETSFVQRVAYDRCYYHALSPLTDIRVIGRTLKVVLRGTGM</sequence>
<keyword evidence="3" id="KW-0472">Membrane</keyword>
<name>A0A1X6Z8P9_9RHOB</name>
<dbReference type="AlphaFoldDB" id="A0A1X6Z8P9"/>
<dbReference type="EMBL" id="PYGB01000004">
    <property type="protein sequence ID" value="PSK86586.1"/>
    <property type="molecule type" value="Genomic_DNA"/>
</dbReference>
<evidence type="ECO:0000259" key="4">
    <source>
        <dbReference type="Pfam" id="PF02397"/>
    </source>
</evidence>
<dbReference type="GO" id="GO:0000271">
    <property type="term" value="P:polysaccharide biosynthetic process"/>
    <property type="evidence" value="ECO:0007669"/>
    <property type="project" value="UniProtKB-KW"/>
</dbReference>
<reference evidence="5 8" key="2">
    <citation type="submission" date="2018-03" db="EMBL/GenBank/DDBJ databases">
        <title>Genomic Encyclopedia of Archaeal and Bacterial Type Strains, Phase II (KMG-II): from individual species to whole genera.</title>
        <authorList>
            <person name="Goeker M."/>
        </authorList>
    </citation>
    <scope>NUCLEOTIDE SEQUENCE [LARGE SCALE GENOMIC DNA]</scope>
    <source>
        <strain evidence="5 8">DSM 29956</strain>
    </source>
</reference>
<dbReference type="Proteomes" id="UP000193495">
    <property type="component" value="Unassembled WGS sequence"/>
</dbReference>
<dbReference type="InterPro" id="IPR003362">
    <property type="entry name" value="Bact_transf"/>
</dbReference>
<feature type="domain" description="Bacterial sugar transferase" evidence="4">
    <location>
        <begin position="49"/>
        <end position="237"/>
    </location>
</feature>
<gene>
    <name evidence="6" type="primary">pglC_1</name>
    <name evidence="5" type="ORF">CLV79_10415</name>
    <name evidence="6" type="ORF">LOS8367_01936</name>
</gene>
<keyword evidence="3" id="KW-1133">Transmembrane helix</keyword>
<comment type="similarity">
    <text evidence="1">Belongs to the bacterial sugar transferase family.</text>
</comment>
<dbReference type="RefSeq" id="WP_085896260.1">
    <property type="nucleotide sequence ID" value="NZ_FWFY01000004.1"/>
</dbReference>
<accession>A0A1X6Z8P9</accession>
<evidence type="ECO:0000313" key="5">
    <source>
        <dbReference type="EMBL" id="PSK86586.1"/>
    </source>
</evidence>
<keyword evidence="3" id="KW-0812">Transmembrane</keyword>
<organism evidence="6 7">
    <name type="scientific">Limimaricola soesokkakensis</name>
    <dbReference type="NCBI Taxonomy" id="1343159"/>
    <lineage>
        <taxon>Bacteria</taxon>
        <taxon>Pseudomonadati</taxon>
        <taxon>Pseudomonadota</taxon>
        <taxon>Alphaproteobacteria</taxon>
        <taxon>Rhodobacterales</taxon>
        <taxon>Paracoccaceae</taxon>
        <taxon>Limimaricola</taxon>
    </lineage>
</organism>
<dbReference type="PANTHER" id="PTHR30576:SF0">
    <property type="entry name" value="UNDECAPRENYL-PHOSPHATE N-ACETYLGALACTOSAMINYL 1-PHOSPHATE TRANSFERASE-RELATED"/>
    <property type="match status" value="1"/>
</dbReference>
<reference evidence="6 7" key="1">
    <citation type="submission" date="2017-03" db="EMBL/GenBank/DDBJ databases">
        <authorList>
            <person name="Afonso C.L."/>
            <person name="Miller P.J."/>
            <person name="Scott M.A."/>
            <person name="Spackman E."/>
            <person name="Goraichik I."/>
            <person name="Dimitrov K.M."/>
            <person name="Suarez D.L."/>
            <person name="Swayne D.E."/>
        </authorList>
    </citation>
    <scope>NUCLEOTIDE SEQUENCE [LARGE SCALE GENOMIC DNA]</scope>
    <source>
        <strain evidence="6 7">CECT 8367</strain>
    </source>
</reference>
<evidence type="ECO:0000256" key="2">
    <source>
        <dbReference type="ARBA" id="ARBA00023169"/>
    </source>
</evidence>
<evidence type="ECO:0000256" key="1">
    <source>
        <dbReference type="ARBA" id="ARBA00006464"/>
    </source>
</evidence>
<evidence type="ECO:0000313" key="6">
    <source>
        <dbReference type="EMBL" id="SLN43777.1"/>
    </source>
</evidence>
<dbReference type="OrthoDB" id="9808602at2"/>
<feature type="transmembrane region" description="Helical" evidence="3">
    <location>
        <begin position="54"/>
        <end position="77"/>
    </location>
</feature>
<evidence type="ECO:0000313" key="7">
    <source>
        <dbReference type="Proteomes" id="UP000193495"/>
    </source>
</evidence>
<evidence type="ECO:0000256" key="3">
    <source>
        <dbReference type="SAM" id="Phobius"/>
    </source>
</evidence>